<gene>
    <name evidence="3" type="ORF">LHA35_15655</name>
</gene>
<sequence>MRKTMFRLALLGAVAAVPAYAQVSPATPDRTTPNAAAQDSTTRPGMTTPAPDARSGATAPGRDATSGATTMPGRDTATGATTPTRDTDSGNAAVRTDDGTRTATTPAPGANSFTEGQAKSRIEAAGFTNVSDLQKDDQGIWRGRAQRGGQQVSVALDFQGNVVPGPAR</sequence>
<feature type="compositionally biased region" description="Polar residues" evidence="1">
    <location>
        <begin position="29"/>
        <end position="45"/>
    </location>
</feature>
<feature type="signal peptide" evidence="2">
    <location>
        <begin position="1"/>
        <end position="21"/>
    </location>
</feature>
<dbReference type="AlphaFoldDB" id="A0A9X1IFI9"/>
<feature type="chain" id="PRO_5040830059" description="PepSY domain-containing protein" evidence="2">
    <location>
        <begin position="22"/>
        <end position="168"/>
    </location>
</feature>
<keyword evidence="2" id="KW-0732">Signal</keyword>
<protein>
    <recommendedName>
        <fullName evidence="5">PepSY domain-containing protein</fullName>
    </recommendedName>
</protein>
<feature type="compositionally biased region" description="Low complexity" evidence="1">
    <location>
        <begin position="101"/>
        <end position="110"/>
    </location>
</feature>
<evidence type="ECO:0000313" key="4">
    <source>
        <dbReference type="Proteomes" id="UP001139311"/>
    </source>
</evidence>
<evidence type="ECO:0008006" key="5">
    <source>
        <dbReference type="Google" id="ProtNLM"/>
    </source>
</evidence>
<feature type="compositionally biased region" description="Low complexity" evidence="1">
    <location>
        <begin position="72"/>
        <end position="84"/>
    </location>
</feature>
<keyword evidence="4" id="KW-1185">Reference proteome</keyword>
<name>A0A9X1IFI9_9PROT</name>
<reference evidence="3" key="1">
    <citation type="submission" date="2021-10" db="EMBL/GenBank/DDBJ databases">
        <title>Roseicella aerolatum sp. nov., isolated from aerosols of e-waste dismantling site.</title>
        <authorList>
            <person name="Qin T."/>
        </authorList>
    </citation>
    <scope>NUCLEOTIDE SEQUENCE</scope>
    <source>
        <strain evidence="3">GB24</strain>
    </source>
</reference>
<accession>A0A9X1IFI9</accession>
<evidence type="ECO:0000256" key="2">
    <source>
        <dbReference type="SAM" id="SignalP"/>
    </source>
</evidence>
<organism evidence="3 4">
    <name type="scientific">Roseicella aerolata</name>
    <dbReference type="NCBI Taxonomy" id="2883479"/>
    <lineage>
        <taxon>Bacteria</taxon>
        <taxon>Pseudomonadati</taxon>
        <taxon>Pseudomonadota</taxon>
        <taxon>Alphaproteobacteria</taxon>
        <taxon>Acetobacterales</taxon>
        <taxon>Roseomonadaceae</taxon>
        <taxon>Roseicella</taxon>
    </lineage>
</organism>
<feature type="region of interest" description="Disordered" evidence="1">
    <location>
        <begin position="24"/>
        <end position="117"/>
    </location>
</feature>
<dbReference type="Proteomes" id="UP001139311">
    <property type="component" value="Unassembled WGS sequence"/>
</dbReference>
<comment type="caution">
    <text evidence="3">The sequence shown here is derived from an EMBL/GenBank/DDBJ whole genome shotgun (WGS) entry which is preliminary data.</text>
</comment>
<dbReference type="RefSeq" id="WP_226609548.1">
    <property type="nucleotide sequence ID" value="NZ_JAJAQI010000023.1"/>
</dbReference>
<proteinExistence type="predicted"/>
<evidence type="ECO:0000256" key="1">
    <source>
        <dbReference type="SAM" id="MobiDB-lite"/>
    </source>
</evidence>
<dbReference type="EMBL" id="JAJAQI010000023">
    <property type="protein sequence ID" value="MCB4823169.1"/>
    <property type="molecule type" value="Genomic_DNA"/>
</dbReference>
<evidence type="ECO:0000313" key="3">
    <source>
        <dbReference type="EMBL" id="MCB4823169.1"/>
    </source>
</evidence>